<dbReference type="GO" id="GO:0005509">
    <property type="term" value="F:calcium ion binding"/>
    <property type="evidence" value="ECO:0007669"/>
    <property type="project" value="InterPro"/>
</dbReference>
<evidence type="ECO:0000256" key="3">
    <source>
        <dbReference type="ARBA" id="ARBA00022530"/>
    </source>
</evidence>
<dbReference type="SMART" id="SM00179">
    <property type="entry name" value="EGF_CA"/>
    <property type="match status" value="2"/>
</dbReference>
<evidence type="ECO:0000256" key="5">
    <source>
        <dbReference type="ARBA" id="ARBA00022729"/>
    </source>
</evidence>
<keyword evidence="7" id="KW-0106">Calcium</keyword>
<evidence type="ECO:0000256" key="4">
    <source>
        <dbReference type="ARBA" id="ARBA00022536"/>
    </source>
</evidence>
<evidence type="ECO:0000313" key="16">
    <source>
        <dbReference type="EMBL" id="KAG0718545.1"/>
    </source>
</evidence>
<dbReference type="InterPro" id="IPR049883">
    <property type="entry name" value="NOTCH1_EGF-like"/>
</dbReference>
<feature type="domain" description="NIDO" evidence="15">
    <location>
        <begin position="98"/>
        <end position="237"/>
    </location>
</feature>
<dbReference type="InterPro" id="IPR051495">
    <property type="entry name" value="Epithelial_Barrier/Signaling"/>
</dbReference>
<feature type="compositionally biased region" description="Low complexity" evidence="11">
    <location>
        <begin position="747"/>
        <end position="771"/>
    </location>
</feature>
<evidence type="ECO:0000259" key="15">
    <source>
        <dbReference type="PROSITE" id="PS51220"/>
    </source>
</evidence>
<dbReference type="InterPro" id="IPR001881">
    <property type="entry name" value="EGF-like_Ca-bd_dom"/>
</dbReference>
<keyword evidence="6" id="KW-0677">Repeat</keyword>
<keyword evidence="3" id="KW-0272">Extracellular matrix</keyword>
<evidence type="ECO:0000256" key="12">
    <source>
        <dbReference type="SAM" id="SignalP"/>
    </source>
</evidence>
<dbReference type="Pfam" id="PF06119">
    <property type="entry name" value="NIDO"/>
    <property type="match status" value="1"/>
</dbReference>
<keyword evidence="2" id="KW-0964">Secreted</keyword>
<dbReference type="Proteomes" id="UP000770661">
    <property type="component" value="Unassembled WGS sequence"/>
</dbReference>
<dbReference type="SMART" id="SM00181">
    <property type="entry name" value="EGF"/>
    <property type="match status" value="3"/>
</dbReference>
<dbReference type="SUPFAM" id="SSF57184">
    <property type="entry name" value="Growth factor receptor domain"/>
    <property type="match status" value="1"/>
</dbReference>
<evidence type="ECO:0000259" key="13">
    <source>
        <dbReference type="PROSITE" id="PS50026"/>
    </source>
</evidence>
<dbReference type="CDD" id="cd00054">
    <property type="entry name" value="EGF_CA"/>
    <property type="match status" value="1"/>
</dbReference>
<dbReference type="SMART" id="SM00682">
    <property type="entry name" value="G2F"/>
    <property type="match status" value="1"/>
</dbReference>
<comment type="caution">
    <text evidence="16">The sequence shown here is derived from an EMBL/GenBank/DDBJ whole genome shotgun (WGS) entry which is preliminary data.</text>
</comment>
<dbReference type="PANTHER" id="PTHR13802">
    <property type="entry name" value="MUCIN 4-RELATED"/>
    <property type="match status" value="1"/>
</dbReference>
<comment type="subcellular location">
    <subcellularLocation>
        <location evidence="1">Secreted</location>
        <location evidence="1">Extracellular space</location>
        <location evidence="1">Extracellular matrix</location>
    </subcellularLocation>
</comment>
<feature type="domain" description="EGF-like" evidence="13">
    <location>
        <begin position="654"/>
        <end position="694"/>
    </location>
</feature>
<organism evidence="16 17">
    <name type="scientific">Chionoecetes opilio</name>
    <name type="common">Atlantic snow crab</name>
    <name type="synonym">Cancer opilio</name>
    <dbReference type="NCBI Taxonomy" id="41210"/>
    <lineage>
        <taxon>Eukaryota</taxon>
        <taxon>Metazoa</taxon>
        <taxon>Ecdysozoa</taxon>
        <taxon>Arthropoda</taxon>
        <taxon>Crustacea</taxon>
        <taxon>Multicrustacea</taxon>
        <taxon>Malacostraca</taxon>
        <taxon>Eumalacostraca</taxon>
        <taxon>Eucarida</taxon>
        <taxon>Decapoda</taxon>
        <taxon>Pleocyemata</taxon>
        <taxon>Brachyura</taxon>
        <taxon>Eubrachyura</taxon>
        <taxon>Majoidea</taxon>
        <taxon>Majidae</taxon>
        <taxon>Chionoecetes</taxon>
    </lineage>
</organism>
<dbReference type="InterPro" id="IPR024731">
    <property type="entry name" value="NELL2-like_EGF"/>
</dbReference>
<feature type="region of interest" description="Disordered" evidence="11">
    <location>
        <begin position="747"/>
        <end position="794"/>
    </location>
</feature>
<feature type="chain" id="PRO_5035209125" evidence="12">
    <location>
        <begin position="23"/>
        <end position="832"/>
    </location>
</feature>
<evidence type="ECO:0000256" key="7">
    <source>
        <dbReference type="ARBA" id="ARBA00022837"/>
    </source>
</evidence>
<feature type="domain" description="EGF-like" evidence="13">
    <location>
        <begin position="607"/>
        <end position="645"/>
    </location>
</feature>
<dbReference type="PROSITE" id="PS50993">
    <property type="entry name" value="NIDOGEN_G2"/>
    <property type="match status" value="1"/>
</dbReference>
<dbReference type="OrthoDB" id="6375837at2759"/>
<dbReference type="Pfam" id="PF12947">
    <property type="entry name" value="EGF_3"/>
    <property type="match status" value="1"/>
</dbReference>
<evidence type="ECO:0000256" key="11">
    <source>
        <dbReference type="SAM" id="MobiDB-lite"/>
    </source>
</evidence>
<dbReference type="SUPFAM" id="SSF54511">
    <property type="entry name" value="GFP-like"/>
    <property type="match status" value="1"/>
</dbReference>
<keyword evidence="4 10" id="KW-0245">EGF-like domain</keyword>
<evidence type="ECO:0000256" key="6">
    <source>
        <dbReference type="ARBA" id="ARBA00022737"/>
    </source>
</evidence>
<proteinExistence type="predicted"/>
<accession>A0A8J5CRJ1</accession>
<gene>
    <name evidence="16" type="primary">Nid1_0</name>
    <name evidence="16" type="ORF">GWK47_052267</name>
</gene>
<protein>
    <submittedName>
        <fullName evidence="16">Nidogen-1</fullName>
    </submittedName>
</protein>
<dbReference type="Pfam" id="PF07645">
    <property type="entry name" value="EGF_CA"/>
    <property type="match status" value="1"/>
</dbReference>
<dbReference type="Pfam" id="PF07474">
    <property type="entry name" value="G2F"/>
    <property type="match status" value="1"/>
</dbReference>
<dbReference type="InterPro" id="IPR018097">
    <property type="entry name" value="EGF_Ca-bd_CS"/>
</dbReference>
<dbReference type="InterPro" id="IPR009030">
    <property type="entry name" value="Growth_fac_rcpt_cys_sf"/>
</dbReference>
<dbReference type="PROSITE" id="PS50026">
    <property type="entry name" value="EGF_3"/>
    <property type="match status" value="2"/>
</dbReference>
<dbReference type="InterPro" id="IPR000742">
    <property type="entry name" value="EGF"/>
</dbReference>
<evidence type="ECO:0000256" key="10">
    <source>
        <dbReference type="PROSITE-ProRule" id="PRU00076"/>
    </source>
</evidence>
<keyword evidence="17" id="KW-1185">Reference proteome</keyword>
<keyword evidence="8" id="KW-1015">Disulfide bond</keyword>
<dbReference type="InterPro" id="IPR009017">
    <property type="entry name" value="GFP"/>
</dbReference>
<dbReference type="InterPro" id="IPR006605">
    <property type="entry name" value="G2_nidogen/fibulin_G2F"/>
</dbReference>
<dbReference type="PROSITE" id="PS51220">
    <property type="entry name" value="NIDO"/>
    <property type="match status" value="1"/>
</dbReference>
<sequence length="832" mass="92779">MEVPAFLLPLVMLALLAAPSQSVPKSYFYRYGDDAGDAALPEEDEGSSPEKGLRVPIVFFGQIYQSIFINSNGFVSFLTEIPNFFNVQFPLEYPIIAPFYSDVDARKAGTIWYRETSDTGTMSRSKTEVQQYFSSAADFSPTSAFIVTWDGVGPYNQRTDRINTYQLVLVTNGEETYALFHYADGGIQWLMGDGKNPSLPDARGQVGLVSGDGRFYKLKGSGSDQVRSLDKRDVAAIICCDQKTLPTSRAGSRLITGSAESSRCDHWNWVFVRKWKASVHGTRDQDPELSQMEEAFMSQYERWSNCGIPGVWIYRIGQLSLNENVQNPDINVDDVTSQEADAIQSCAVGGSLCHSDAVCIDHTPGFCCRCEDDYLGNGINCIPKGEPMRVTGKVIGNINGVKLTDSDLHSYVLTAEGRSYTAISRIPSQIGYDLQSITAIGTGIAWLFASPVNNVMNGFSTTGGSMNRTVEVDFPQTGHRVELQQQFEGLDVFNYVQVKTQITGSIPTIPLESKIEMNGFDEEYTRVKAGQLRARSSRIFRLKGQTIDTPFTVETTIDYDECEWRNLGVGGQETLRLKVPGNIFIQYDDAEEIVRYALSAKLAPLEEIDPCVEGRQECGENSQCVVDGDTYRCVCERGYEEVYDSTLNKGICLDLNECSTNRDNCHTNAICTNTPGSFICTCKPDFTGDGVSCEKVSPVLQQRSCLDYNICSPNAECVYDDTVRSFRVYAIRGSVEMDRHVSLSACQPYQPQDPQQPYQPQDPQQPYQPQDPQHHINHKIPNNHINHKIPSSHINHKIPNNHINHKIPSSHINHKIPSSHINHKIPNNHINH</sequence>
<name>A0A8J5CRJ1_CHIOP</name>
<comment type="caution">
    <text evidence="10">Lacks conserved residue(s) required for the propagation of feature annotation.</text>
</comment>
<evidence type="ECO:0000256" key="9">
    <source>
        <dbReference type="ARBA" id="ARBA00023180"/>
    </source>
</evidence>
<evidence type="ECO:0000313" key="17">
    <source>
        <dbReference type="Proteomes" id="UP000770661"/>
    </source>
</evidence>
<dbReference type="InterPro" id="IPR000152">
    <property type="entry name" value="EGF-type_Asp/Asn_hydroxyl_site"/>
</dbReference>
<dbReference type="PROSITE" id="PS01187">
    <property type="entry name" value="EGF_CA"/>
    <property type="match status" value="1"/>
</dbReference>
<dbReference type="AlphaFoldDB" id="A0A8J5CRJ1"/>
<dbReference type="GO" id="GO:0071944">
    <property type="term" value="C:cell periphery"/>
    <property type="evidence" value="ECO:0007669"/>
    <property type="project" value="UniProtKB-ARBA"/>
</dbReference>
<keyword evidence="5 12" id="KW-0732">Signal</keyword>
<dbReference type="PANTHER" id="PTHR13802:SF65">
    <property type="entry name" value="NIDOGEN"/>
    <property type="match status" value="1"/>
</dbReference>
<feature type="signal peptide" evidence="12">
    <location>
        <begin position="1"/>
        <end position="22"/>
    </location>
</feature>
<dbReference type="PROSITE" id="PS00010">
    <property type="entry name" value="ASX_HYDROXYL"/>
    <property type="match status" value="1"/>
</dbReference>
<evidence type="ECO:0000256" key="2">
    <source>
        <dbReference type="ARBA" id="ARBA00022525"/>
    </source>
</evidence>
<dbReference type="FunFam" id="2.10.25.10:FF:000038">
    <property type="entry name" value="Fibrillin 2"/>
    <property type="match status" value="1"/>
</dbReference>
<evidence type="ECO:0000256" key="8">
    <source>
        <dbReference type="ARBA" id="ARBA00023157"/>
    </source>
</evidence>
<dbReference type="InterPro" id="IPR003886">
    <property type="entry name" value="NIDO_dom"/>
</dbReference>
<dbReference type="EMBL" id="JACEEZ010015863">
    <property type="protein sequence ID" value="KAG0718545.1"/>
    <property type="molecule type" value="Genomic_DNA"/>
</dbReference>
<feature type="domain" description="Nidogen G2 beta-barrel" evidence="14">
    <location>
        <begin position="386"/>
        <end position="612"/>
    </location>
</feature>
<keyword evidence="9" id="KW-0325">Glycoprotein</keyword>
<evidence type="ECO:0000256" key="1">
    <source>
        <dbReference type="ARBA" id="ARBA00004498"/>
    </source>
</evidence>
<reference evidence="16" key="1">
    <citation type="submission" date="2020-07" db="EMBL/GenBank/DDBJ databases">
        <title>The High-quality genome of the commercially important snow crab, Chionoecetes opilio.</title>
        <authorList>
            <person name="Jeong J.-H."/>
            <person name="Ryu S."/>
        </authorList>
    </citation>
    <scope>NUCLEOTIDE SEQUENCE</scope>
    <source>
        <strain evidence="16">MADBK_172401_WGS</strain>
        <tissue evidence="16">Digestive gland</tissue>
    </source>
</reference>
<dbReference type="GO" id="GO:0007160">
    <property type="term" value="P:cell-matrix adhesion"/>
    <property type="evidence" value="ECO:0007669"/>
    <property type="project" value="InterPro"/>
</dbReference>
<dbReference type="Gene3D" id="2.10.25.10">
    <property type="entry name" value="Laminin"/>
    <property type="match status" value="2"/>
</dbReference>
<dbReference type="SMART" id="SM00539">
    <property type="entry name" value="NIDO"/>
    <property type="match status" value="1"/>
</dbReference>
<evidence type="ECO:0000259" key="14">
    <source>
        <dbReference type="PROSITE" id="PS50993"/>
    </source>
</evidence>
<dbReference type="Gene3D" id="2.40.155.10">
    <property type="entry name" value="Green fluorescent protein"/>
    <property type="match status" value="1"/>
</dbReference>